<name>A0AAD3CG35_9STRA</name>
<feature type="repeat" description="PPR" evidence="2">
    <location>
        <begin position="348"/>
        <end position="378"/>
    </location>
</feature>
<evidence type="ECO:0008006" key="6">
    <source>
        <dbReference type="Google" id="ProtNLM"/>
    </source>
</evidence>
<keyword evidence="5" id="KW-1185">Reference proteome</keyword>
<dbReference type="AlphaFoldDB" id="A0AAD3CG35"/>
<dbReference type="Pfam" id="PF13041">
    <property type="entry name" value="PPR_2"/>
    <property type="match status" value="1"/>
</dbReference>
<evidence type="ECO:0000256" key="1">
    <source>
        <dbReference type="ARBA" id="ARBA00022737"/>
    </source>
</evidence>
<dbReference type="InterPro" id="IPR051222">
    <property type="entry name" value="PPR/CCM1_RNA-binding"/>
</dbReference>
<comment type="caution">
    <text evidence="4">The sequence shown here is derived from an EMBL/GenBank/DDBJ whole genome shotgun (WGS) entry which is preliminary data.</text>
</comment>
<feature type="signal peptide" evidence="3">
    <location>
        <begin position="1"/>
        <end position="24"/>
    </location>
</feature>
<reference evidence="4 5" key="1">
    <citation type="journal article" date="2021" name="Sci. Rep.">
        <title>The genome of the diatom Chaetoceros tenuissimus carries an ancient integrated fragment of an extant virus.</title>
        <authorList>
            <person name="Hongo Y."/>
            <person name="Kimura K."/>
            <person name="Takaki Y."/>
            <person name="Yoshida Y."/>
            <person name="Baba S."/>
            <person name="Kobayashi G."/>
            <person name="Nagasaki K."/>
            <person name="Hano T."/>
            <person name="Tomaru Y."/>
        </authorList>
    </citation>
    <scope>NUCLEOTIDE SEQUENCE [LARGE SCALE GENOMIC DNA]</scope>
    <source>
        <strain evidence="4 5">NIES-3715</strain>
    </source>
</reference>
<keyword evidence="3" id="KW-0732">Signal</keyword>
<protein>
    <recommendedName>
        <fullName evidence="6">Pentacotripeptide-repeat region of PRORP domain-containing protein</fullName>
    </recommendedName>
</protein>
<dbReference type="PROSITE" id="PS51375">
    <property type="entry name" value="PPR"/>
    <property type="match status" value="1"/>
</dbReference>
<evidence type="ECO:0000256" key="3">
    <source>
        <dbReference type="SAM" id="SignalP"/>
    </source>
</evidence>
<dbReference type="PANTHER" id="PTHR47942:SF63">
    <property type="entry name" value="PENTATRICOPEPTIDE REPEAT-CONTAINING PROTEIN"/>
    <property type="match status" value="1"/>
</dbReference>
<dbReference type="InterPro" id="IPR002885">
    <property type="entry name" value="PPR_rpt"/>
</dbReference>
<gene>
    <name evidence="4" type="ORF">CTEN210_01946</name>
</gene>
<dbReference type="PANTHER" id="PTHR47942">
    <property type="entry name" value="TETRATRICOPEPTIDE REPEAT (TPR)-LIKE SUPERFAMILY PROTEIN-RELATED"/>
    <property type="match status" value="1"/>
</dbReference>
<organism evidence="4 5">
    <name type="scientific">Chaetoceros tenuissimus</name>
    <dbReference type="NCBI Taxonomy" id="426638"/>
    <lineage>
        <taxon>Eukaryota</taxon>
        <taxon>Sar</taxon>
        <taxon>Stramenopiles</taxon>
        <taxon>Ochrophyta</taxon>
        <taxon>Bacillariophyta</taxon>
        <taxon>Coscinodiscophyceae</taxon>
        <taxon>Chaetocerotophycidae</taxon>
        <taxon>Chaetocerotales</taxon>
        <taxon>Chaetocerotaceae</taxon>
        <taxon>Chaetoceros</taxon>
    </lineage>
</organism>
<dbReference type="EMBL" id="BLLK01000020">
    <property type="protein sequence ID" value="GFH45472.1"/>
    <property type="molecule type" value="Genomic_DNA"/>
</dbReference>
<accession>A0AAD3CG35</accession>
<evidence type="ECO:0000313" key="5">
    <source>
        <dbReference type="Proteomes" id="UP001054902"/>
    </source>
</evidence>
<sequence length="610" mass="69215">MHLRLAFISLVSIGIIVIPTSVDSFNIHSTARIFNSKTAIRVSTTDDQTMEAMIELDLDVIQTTSTTVSEEIVNASNRKNNKRSKNKSKREDPCKDIHFLVKRTNQILSHQPVPSTKKSMNLSTFHWLIDAWTASRHPTAPEHSLGLMNSMMDYNVTPTAKSLTKVINSYAKCGRGGDIAMNIMKSFASNGESNRKQSVVIEPNIFVLNAVLEAYAKDNETDVANAIKAEQLLQSMLVTEDDQDNKKIRKKEEYGIPFGVVPDARSFQSLIRAWSNSKAEIGAAKAEQIIDLMEKLYKNKQISVRPNIIHYNTVLDAWAKSTIDGTAWHVETLIEKMTTSADDEIHPDTISYNSCINAYANVGDFKKAAAFLQRMEDAYDLDKNTKIKPNTISYNGVINAFSKSLEKDAGERAEEYFRRLQERYEESNRFDLDFKPDIISFSSVINAWARSFDYQKAEKAFQIYQEMLELYKEGDNSLQPNTIIVNSILNACAYTIGDTYDQRHALEIANYMLKELDGSSYSRADEITYGMYLKVCENEMPPSEAKVHLVDLVFKKCAKEGQVGKFVFDEMKNVATSSQFQELFGDITDYEDLPEEWSRNVAENQKYHLL</sequence>
<evidence type="ECO:0000256" key="2">
    <source>
        <dbReference type="PROSITE-ProRule" id="PRU00708"/>
    </source>
</evidence>
<feature type="chain" id="PRO_5042182535" description="Pentacotripeptide-repeat region of PRORP domain-containing protein" evidence="3">
    <location>
        <begin position="25"/>
        <end position="610"/>
    </location>
</feature>
<dbReference type="NCBIfam" id="TIGR00756">
    <property type="entry name" value="PPR"/>
    <property type="match status" value="1"/>
</dbReference>
<dbReference type="Proteomes" id="UP001054902">
    <property type="component" value="Unassembled WGS sequence"/>
</dbReference>
<dbReference type="Gene3D" id="1.25.40.10">
    <property type="entry name" value="Tetratricopeptide repeat domain"/>
    <property type="match status" value="2"/>
</dbReference>
<evidence type="ECO:0000313" key="4">
    <source>
        <dbReference type="EMBL" id="GFH45472.1"/>
    </source>
</evidence>
<proteinExistence type="predicted"/>
<dbReference type="InterPro" id="IPR011990">
    <property type="entry name" value="TPR-like_helical_dom_sf"/>
</dbReference>
<keyword evidence="1" id="KW-0677">Repeat</keyword>